<dbReference type="GO" id="GO:0016787">
    <property type="term" value="F:hydrolase activity"/>
    <property type="evidence" value="ECO:0007669"/>
    <property type="project" value="UniProtKB-KW"/>
</dbReference>
<dbReference type="KEGG" id="glz:GLAREA_03281"/>
<dbReference type="eggNOG" id="ENOG502QTU7">
    <property type="taxonomic scope" value="Eukaryota"/>
</dbReference>
<feature type="signal peptide" evidence="3">
    <location>
        <begin position="1"/>
        <end position="18"/>
    </location>
</feature>
<evidence type="ECO:0000313" key="5">
    <source>
        <dbReference type="EMBL" id="EPE27366.1"/>
    </source>
</evidence>
<feature type="compositionally biased region" description="Basic residues" evidence="2">
    <location>
        <begin position="852"/>
        <end position="870"/>
    </location>
</feature>
<dbReference type="Gene3D" id="3.20.20.520">
    <property type="entry name" value="Glycosyl hydrolase family 115"/>
    <property type="match status" value="1"/>
</dbReference>
<dbReference type="Proteomes" id="UP000016922">
    <property type="component" value="Unassembled WGS sequence"/>
</dbReference>
<dbReference type="HOGENOM" id="CLU_004852_0_0_1"/>
<evidence type="ECO:0000259" key="4">
    <source>
        <dbReference type="Pfam" id="PF17829"/>
    </source>
</evidence>
<dbReference type="InterPro" id="IPR031924">
    <property type="entry name" value="GH115"/>
</dbReference>
<dbReference type="PANTHER" id="PTHR37842:SF2">
    <property type="entry name" value="GYLCOSYL HYDROLASE 115 C-TERMINAL DOMAIN-CONTAINING PROTEIN"/>
    <property type="match status" value="1"/>
</dbReference>
<dbReference type="OrthoDB" id="4849794at2759"/>
<feature type="compositionally biased region" description="Basic and acidic residues" evidence="2">
    <location>
        <begin position="878"/>
        <end position="900"/>
    </location>
</feature>
<gene>
    <name evidence="5" type="ORF">GLAREA_03281</name>
</gene>
<dbReference type="GeneID" id="19462336"/>
<dbReference type="InterPro" id="IPR042301">
    <property type="entry name" value="GH115_sf"/>
</dbReference>
<sequence length="900" mass="99124">MELIKLFSVSCFLSSVLALGQAPIISFDDGPLQLAGGGTQATLVLATGDWKGVLRAGADLSADFGRVTGKNLTVKITEITTSDTSPSTGPVIIAGTIGKSKLIDSLISTGKIDVSKIRGQWESFQTQIVANPLSGLASALVIVGSDKRGSIYGIYDVSEQIGVSPWYWFADVASISRAKIFALGTPKVQGPPSIKYRGIFLNDEQPALTNWVKEKYGGYNSKFYVNVFELLLRLRANYLWPTMWDSMFNVDDTKNGPLADEYGIVMGTSHTEPLTRSSKEQSNYMSGNWDWASNKQNVIKFLTEGAKRSKPYEVLYTMGMRGNADTASPTLTAASLSDVIKSQQAILSSNINTNLSAIPQMWCLYKEVGGYYQDGLKAPDDITLLWSDDNNGNMQRLPLPSEVNRQAGAGVYYHFDYVGDPRNYKWINTISLEKTWEQMHLTYERGARQIWIVNVGDLKPLEIPINHFLDMAYDMSQYGEPKSTQTWLSKWATREFGSAVSDATASVVDRYGMYANRRKYELLDASIYSVVNYNEADTVLSQWKTLASDAQAVYDSLPSAFQPSFFEMVLHPCKAGYILHQLYVATAKNNLWAGQGRVNAADQGRIAVSAYAADSALASTYHKLLGGKWNHMMDQTHIGYTTWQQPASNSLPSLKWPAASTSKPPGVAIEGGNSKLELPSLNRYAKNRWIDIYSTSNSTATFKVESDTWIIATPSSGTLKAPGDTSDQRVLITIDWEKAPTGATTPKIKITAGTTVSTISLPIDSTQVPSTFHGHIESDKTIAIEPEHYTTSTSSSTASYMTIPMYGRTLSGLTLSPLSISTQTPPPPPSHLQHLHLHAGHSNDNHPPLALPKHRYLPSPRVRHRHRRRRPDQGTVRAGHEIGHAAEHVEREHEECGGEE</sequence>
<keyword evidence="3" id="KW-0732">Signal</keyword>
<dbReference type="InterPro" id="IPR041437">
    <property type="entry name" value="GH115_C"/>
</dbReference>
<feature type="domain" description="Gylcosyl hydrolase 115 C-terminal" evidence="4">
    <location>
        <begin position="774"/>
        <end position="824"/>
    </location>
</feature>
<dbReference type="Gene3D" id="3.30.379.10">
    <property type="entry name" value="Chitobiase/beta-hexosaminidase domain 2-like"/>
    <property type="match status" value="1"/>
</dbReference>
<evidence type="ECO:0000313" key="6">
    <source>
        <dbReference type="Proteomes" id="UP000016922"/>
    </source>
</evidence>
<feature type="chain" id="PRO_5004507828" description="Gylcosyl hydrolase 115 C-terminal domain-containing protein" evidence="3">
    <location>
        <begin position="19"/>
        <end position="900"/>
    </location>
</feature>
<dbReference type="PANTHER" id="PTHR37842">
    <property type="match status" value="1"/>
</dbReference>
<evidence type="ECO:0000256" key="2">
    <source>
        <dbReference type="SAM" id="MobiDB-lite"/>
    </source>
</evidence>
<dbReference type="AlphaFoldDB" id="S3D5L1"/>
<accession>S3D5L1</accession>
<protein>
    <recommendedName>
        <fullName evidence="4">Gylcosyl hydrolase 115 C-terminal domain-containing protein</fullName>
    </recommendedName>
</protein>
<feature type="region of interest" description="Disordered" evidence="2">
    <location>
        <begin position="820"/>
        <end position="900"/>
    </location>
</feature>
<evidence type="ECO:0000256" key="1">
    <source>
        <dbReference type="ARBA" id="ARBA00022801"/>
    </source>
</evidence>
<dbReference type="EMBL" id="KE145370">
    <property type="protein sequence ID" value="EPE27366.1"/>
    <property type="molecule type" value="Genomic_DNA"/>
</dbReference>
<evidence type="ECO:0000256" key="3">
    <source>
        <dbReference type="SAM" id="SignalP"/>
    </source>
</evidence>
<proteinExistence type="predicted"/>
<dbReference type="InterPro" id="IPR029018">
    <property type="entry name" value="Hex-like_dom2"/>
</dbReference>
<organism evidence="5 6">
    <name type="scientific">Glarea lozoyensis (strain ATCC 20868 / MF5171)</name>
    <dbReference type="NCBI Taxonomy" id="1116229"/>
    <lineage>
        <taxon>Eukaryota</taxon>
        <taxon>Fungi</taxon>
        <taxon>Dikarya</taxon>
        <taxon>Ascomycota</taxon>
        <taxon>Pezizomycotina</taxon>
        <taxon>Leotiomycetes</taxon>
        <taxon>Helotiales</taxon>
        <taxon>Helotiaceae</taxon>
        <taxon>Glarea</taxon>
    </lineage>
</organism>
<dbReference type="OMA" id="QTWVLYK"/>
<keyword evidence="6" id="KW-1185">Reference proteome</keyword>
<dbReference type="Gene3D" id="2.60.120.1620">
    <property type="match status" value="1"/>
</dbReference>
<dbReference type="Pfam" id="PF15979">
    <property type="entry name" value="Glyco_hydro_115"/>
    <property type="match status" value="1"/>
</dbReference>
<dbReference type="Gene3D" id="1.20.58.2150">
    <property type="match status" value="1"/>
</dbReference>
<name>S3D5L1_GLAL2</name>
<reference evidence="5 6" key="1">
    <citation type="journal article" date="2013" name="BMC Genomics">
        <title>Genomics-driven discovery of the pneumocandin biosynthetic gene cluster in the fungus Glarea lozoyensis.</title>
        <authorList>
            <person name="Chen L."/>
            <person name="Yue Q."/>
            <person name="Zhang X."/>
            <person name="Xiang M."/>
            <person name="Wang C."/>
            <person name="Li S."/>
            <person name="Che Y."/>
            <person name="Ortiz-Lopez F.J."/>
            <person name="Bills G.F."/>
            <person name="Liu X."/>
            <person name="An Z."/>
        </authorList>
    </citation>
    <scope>NUCLEOTIDE SEQUENCE [LARGE SCALE GENOMIC DNA]</scope>
    <source>
        <strain evidence="6">ATCC 20868 / MF5171</strain>
    </source>
</reference>
<dbReference type="RefSeq" id="XP_008086556.1">
    <property type="nucleotide sequence ID" value="XM_008088365.1"/>
</dbReference>
<keyword evidence="1" id="KW-0378">Hydrolase</keyword>
<dbReference type="Pfam" id="PF17829">
    <property type="entry name" value="GH115_C"/>
    <property type="match status" value="1"/>
</dbReference>